<comment type="caution">
    <text evidence="2">The sequence shown here is derived from an EMBL/GenBank/DDBJ whole genome shotgun (WGS) entry which is preliminary data.</text>
</comment>
<accession>A0A6G2CQ90</accession>
<evidence type="ECO:0000313" key="2">
    <source>
        <dbReference type="EMBL" id="MTL95066.1"/>
    </source>
</evidence>
<name>A0A6G2CQ90_9FIRM</name>
<dbReference type="RefSeq" id="WP_129821643.1">
    <property type="nucleotide sequence ID" value="NZ_JADPLS010000012.1"/>
</dbReference>
<proteinExistence type="predicted"/>
<dbReference type="AlphaFoldDB" id="A0A6G2CQ90"/>
<organism evidence="2">
    <name type="scientific">Turicibacter sanguinis</name>
    <dbReference type="NCBI Taxonomy" id="154288"/>
    <lineage>
        <taxon>Bacteria</taxon>
        <taxon>Bacillati</taxon>
        <taxon>Bacillota</taxon>
        <taxon>Erysipelotrichia</taxon>
        <taxon>Erysipelotrichales</taxon>
        <taxon>Turicibacteraceae</taxon>
        <taxon>Turicibacter</taxon>
    </lineage>
</organism>
<gene>
    <name evidence="2" type="ORF">GMA64_11045</name>
</gene>
<dbReference type="InterPro" id="IPR010359">
    <property type="entry name" value="IrrE_HExxH"/>
</dbReference>
<dbReference type="EMBL" id="WMQV01000029">
    <property type="protein sequence ID" value="MTL95066.1"/>
    <property type="molecule type" value="Genomic_DNA"/>
</dbReference>
<sequence>MKVNRLDNFISNIYKNLNILHINELNIEQLGKAFKVPICYTELGSAYIRQNVRCVILVDSTKELHLQKEEFYHELSHFILDHHLCDNKMLIDYFEAKADNLVPYLAIPLHMLNECDLKSPFVVQELSQSFGVSYDLVFKRLEQIKLYSKE</sequence>
<evidence type="ECO:0000259" key="1">
    <source>
        <dbReference type="Pfam" id="PF06114"/>
    </source>
</evidence>
<reference evidence="2" key="1">
    <citation type="journal article" date="2019" name="Nat. Med.">
        <title>A library of human gut bacterial isolates paired with longitudinal multiomics data enables mechanistic microbiome research.</title>
        <authorList>
            <person name="Poyet M."/>
            <person name="Groussin M."/>
            <person name="Gibbons S.M."/>
            <person name="Avila-Pacheco J."/>
            <person name="Jiang X."/>
            <person name="Kearney S.M."/>
            <person name="Perrotta A.R."/>
            <person name="Berdy B."/>
            <person name="Zhao S."/>
            <person name="Lieberman T.D."/>
            <person name="Swanson P.K."/>
            <person name="Smith M."/>
            <person name="Roesemann S."/>
            <person name="Alexander J.E."/>
            <person name="Rich S.A."/>
            <person name="Livny J."/>
            <person name="Vlamakis H."/>
            <person name="Clish C."/>
            <person name="Bullock K."/>
            <person name="Deik A."/>
            <person name="Scott J."/>
            <person name="Pierce K.A."/>
            <person name="Xavier R.J."/>
            <person name="Alm E.J."/>
        </authorList>
    </citation>
    <scope>NUCLEOTIDE SEQUENCE</scope>
    <source>
        <strain evidence="2">BIOML-A179</strain>
    </source>
</reference>
<feature type="domain" description="IrrE N-terminal-like" evidence="1">
    <location>
        <begin position="34"/>
        <end position="141"/>
    </location>
</feature>
<dbReference type="Pfam" id="PF06114">
    <property type="entry name" value="Peptidase_M78"/>
    <property type="match status" value="1"/>
</dbReference>
<protein>
    <submittedName>
        <fullName evidence="2">ImmA/IrrE family metallo-endopeptidase</fullName>
    </submittedName>
</protein>